<proteinExistence type="predicted"/>
<dbReference type="AlphaFoldDB" id="A0A0F4JFM7"/>
<keyword evidence="3" id="KW-1185">Reference proteome</keyword>
<dbReference type="EMBL" id="JZWV01000466">
    <property type="protein sequence ID" value="KJY31791.1"/>
    <property type="molecule type" value="Genomic_DNA"/>
</dbReference>
<organism evidence="2 3">
    <name type="scientific">Streptomyces katrae</name>
    <dbReference type="NCBI Taxonomy" id="68223"/>
    <lineage>
        <taxon>Bacteria</taxon>
        <taxon>Bacillati</taxon>
        <taxon>Actinomycetota</taxon>
        <taxon>Actinomycetes</taxon>
        <taxon>Kitasatosporales</taxon>
        <taxon>Streptomycetaceae</taxon>
        <taxon>Streptomyces</taxon>
    </lineage>
</organism>
<feature type="region of interest" description="Disordered" evidence="1">
    <location>
        <begin position="59"/>
        <end position="78"/>
    </location>
</feature>
<comment type="caution">
    <text evidence="2">The sequence shown here is derived from an EMBL/GenBank/DDBJ whole genome shotgun (WGS) entry which is preliminary data.</text>
</comment>
<evidence type="ECO:0000256" key="1">
    <source>
        <dbReference type="SAM" id="MobiDB-lite"/>
    </source>
</evidence>
<evidence type="ECO:0000313" key="2">
    <source>
        <dbReference type="EMBL" id="KJY31791.1"/>
    </source>
</evidence>
<protein>
    <submittedName>
        <fullName evidence="2">Uncharacterized protein</fullName>
    </submittedName>
</protein>
<name>A0A0F4JFM7_9ACTN</name>
<accession>A0A0F4JFM7</accession>
<reference evidence="2 3" key="1">
    <citation type="submission" date="2015-02" db="EMBL/GenBank/DDBJ databases">
        <authorList>
            <person name="Ju K.-S."/>
            <person name="Doroghazi J.R."/>
            <person name="Metcalf W."/>
        </authorList>
    </citation>
    <scope>NUCLEOTIDE SEQUENCE [LARGE SCALE GENOMIC DNA]</scope>
    <source>
        <strain evidence="2 3">NRRL ISP-5550</strain>
    </source>
</reference>
<gene>
    <name evidence="2" type="ORF">VR44_17460</name>
</gene>
<dbReference type="PATRIC" id="fig|68223.7.peg.8029"/>
<evidence type="ECO:0000313" key="3">
    <source>
        <dbReference type="Proteomes" id="UP000033551"/>
    </source>
</evidence>
<sequence>VTAMVEGGGVAVTRRTDLAQRLNKAKDGSITPASYSSHWPSRERLFTDVILFLDWKGDGKGPQRLHFAPSPSLPGSAR</sequence>
<dbReference type="Proteomes" id="UP000033551">
    <property type="component" value="Unassembled WGS sequence"/>
</dbReference>
<dbReference type="RefSeq" id="WP_045948439.1">
    <property type="nucleotide sequence ID" value="NZ_JZWV01000466.1"/>
</dbReference>
<feature type="non-terminal residue" evidence="2">
    <location>
        <position position="1"/>
    </location>
</feature>